<dbReference type="Gene3D" id="3.40.50.300">
    <property type="entry name" value="P-loop containing nucleotide triphosphate hydrolases"/>
    <property type="match status" value="1"/>
</dbReference>
<comment type="caution">
    <text evidence="4">The sequence shown here is derived from an EMBL/GenBank/DDBJ whole genome shotgun (WGS) entry which is preliminary data.</text>
</comment>
<dbReference type="RefSeq" id="WP_189608311.1">
    <property type="nucleotide sequence ID" value="NZ_BMXR01000004.1"/>
</dbReference>
<dbReference type="InterPro" id="IPR050238">
    <property type="entry name" value="DNA_Rep/Repair_Clamp_Loader"/>
</dbReference>
<sequence length="317" mass="35761">MNPLPEWLTPLSHRVEQILAQGRLPHALLLIGRPGDGLHELGRYLGDLILCQADNRPCGQCKSCLLLKAGVHPDRLTIEPEGKSEVIKVAQVREVGHFMHETAQQGGNKVIRLVGADRMNIASANALLKMLEEPNRDTYLILEAGSLSRLLPTVRSRCRIYKLDRPTFEQAASYLGGQGVDATEVNHRLSMAEGAPMEAVAFDQDALESWNRQVATFQRERDFSALAAFIHQQIPQRLLRQLLLWVDAALRMQHNTEVILPDTDRPLVDRLSQVEGASLFRFRDYILELTGSLQNQANLNQQMWSEQLAARWLELQL</sequence>
<dbReference type="GO" id="GO:0009360">
    <property type="term" value="C:DNA polymerase III complex"/>
    <property type="evidence" value="ECO:0007669"/>
    <property type="project" value="TreeGrafter"/>
</dbReference>
<evidence type="ECO:0000313" key="5">
    <source>
        <dbReference type="Proteomes" id="UP000626148"/>
    </source>
</evidence>
<dbReference type="Pfam" id="PF13177">
    <property type="entry name" value="DNA_pol3_delta2"/>
    <property type="match status" value="1"/>
</dbReference>
<reference evidence="4" key="1">
    <citation type="journal article" date="2014" name="Int. J. Syst. Evol. Microbiol.">
        <title>Complete genome sequence of Corynebacterium casei LMG S-19264T (=DSM 44701T), isolated from a smear-ripened cheese.</title>
        <authorList>
            <consortium name="US DOE Joint Genome Institute (JGI-PGF)"/>
            <person name="Walter F."/>
            <person name="Albersmeier A."/>
            <person name="Kalinowski J."/>
            <person name="Ruckert C."/>
        </authorList>
    </citation>
    <scope>NUCLEOTIDE SEQUENCE</scope>
    <source>
        <strain evidence="4">KCTC 22169</strain>
    </source>
</reference>
<organism evidence="4 5">
    <name type="scientific">Saccharospirillum salsuginis</name>
    <dbReference type="NCBI Taxonomy" id="418750"/>
    <lineage>
        <taxon>Bacteria</taxon>
        <taxon>Pseudomonadati</taxon>
        <taxon>Pseudomonadota</taxon>
        <taxon>Gammaproteobacteria</taxon>
        <taxon>Oceanospirillales</taxon>
        <taxon>Saccharospirillaceae</taxon>
        <taxon>Saccharospirillum</taxon>
    </lineage>
</organism>
<keyword evidence="2" id="KW-0548">Nucleotidyltransferase</keyword>
<gene>
    <name evidence="4" type="ORF">GCM10007392_19030</name>
</gene>
<dbReference type="Proteomes" id="UP000626148">
    <property type="component" value="Unassembled WGS sequence"/>
</dbReference>
<dbReference type="GO" id="GO:0006261">
    <property type="term" value="P:DNA-templated DNA replication"/>
    <property type="evidence" value="ECO:0007669"/>
    <property type="project" value="TreeGrafter"/>
</dbReference>
<dbReference type="AlphaFoldDB" id="A0A918N9S2"/>
<evidence type="ECO:0000256" key="2">
    <source>
        <dbReference type="ARBA" id="ARBA00022932"/>
    </source>
</evidence>
<dbReference type="GO" id="GO:0003887">
    <property type="term" value="F:DNA-directed DNA polymerase activity"/>
    <property type="evidence" value="ECO:0007669"/>
    <property type="project" value="UniProtKB-KW"/>
</dbReference>
<keyword evidence="5" id="KW-1185">Reference proteome</keyword>
<accession>A0A918N9S2</accession>
<dbReference type="SUPFAM" id="SSF52540">
    <property type="entry name" value="P-loop containing nucleoside triphosphate hydrolases"/>
    <property type="match status" value="1"/>
</dbReference>
<keyword evidence="2" id="KW-0239">DNA-directed DNA polymerase</keyword>
<dbReference type="PANTHER" id="PTHR11669:SF8">
    <property type="entry name" value="DNA POLYMERASE III SUBUNIT DELTA"/>
    <property type="match status" value="1"/>
</dbReference>
<evidence type="ECO:0000256" key="3">
    <source>
        <dbReference type="ARBA" id="ARBA00049244"/>
    </source>
</evidence>
<dbReference type="EMBL" id="BMXR01000004">
    <property type="protein sequence ID" value="GGX51913.1"/>
    <property type="molecule type" value="Genomic_DNA"/>
</dbReference>
<dbReference type="PANTHER" id="PTHR11669">
    <property type="entry name" value="REPLICATION FACTOR C / DNA POLYMERASE III GAMMA-TAU SUBUNIT"/>
    <property type="match status" value="1"/>
</dbReference>
<evidence type="ECO:0000256" key="1">
    <source>
        <dbReference type="ARBA" id="ARBA00012417"/>
    </source>
</evidence>
<protein>
    <recommendedName>
        <fullName evidence="1">DNA-directed DNA polymerase</fullName>
        <ecNumber evidence="1">2.7.7.7</ecNumber>
    </recommendedName>
</protein>
<keyword evidence="2" id="KW-0808">Transferase</keyword>
<dbReference type="InterPro" id="IPR027417">
    <property type="entry name" value="P-loop_NTPase"/>
</dbReference>
<comment type="catalytic activity">
    <reaction evidence="3">
        <text>DNA(n) + a 2'-deoxyribonucleoside 5'-triphosphate = DNA(n+1) + diphosphate</text>
        <dbReference type="Rhea" id="RHEA:22508"/>
        <dbReference type="Rhea" id="RHEA-COMP:17339"/>
        <dbReference type="Rhea" id="RHEA-COMP:17340"/>
        <dbReference type="ChEBI" id="CHEBI:33019"/>
        <dbReference type="ChEBI" id="CHEBI:61560"/>
        <dbReference type="ChEBI" id="CHEBI:173112"/>
        <dbReference type="EC" id="2.7.7.7"/>
    </reaction>
</comment>
<proteinExistence type="predicted"/>
<evidence type="ECO:0000313" key="4">
    <source>
        <dbReference type="EMBL" id="GGX51913.1"/>
    </source>
</evidence>
<name>A0A918N9S2_9GAMM</name>
<dbReference type="EC" id="2.7.7.7" evidence="1"/>
<reference evidence="4" key="2">
    <citation type="submission" date="2020-09" db="EMBL/GenBank/DDBJ databases">
        <authorList>
            <person name="Sun Q."/>
            <person name="Kim S."/>
        </authorList>
    </citation>
    <scope>NUCLEOTIDE SEQUENCE</scope>
    <source>
        <strain evidence="4">KCTC 22169</strain>
    </source>
</reference>